<name>A0A5R9GYE4_9PROT</name>
<proteinExistence type="predicted"/>
<dbReference type="Pfam" id="PF13411">
    <property type="entry name" value="MerR_1"/>
    <property type="match status" value="1"/>
</dbReference>
<dbReference type="CDD" id="cd01104">
    <property type="entry name" value="HTH_MlrA-CarA"/>
    <property type="match status" value="1"/>
</dbReference>
<dbReference type="SMART" id="SM00422">
    <property type="entry name" value="HTH_MERR"/>
    <property type="match status" value="1"/>
</dbReference>
<sequence>MNDSTDNLFPIRHVAQQTGVLPVTLRAWERRYGLIKPTRTDKGHRLYSDEDIRRVRQIVALIDTGIPVGQVKSALASKAATPASVATSDWPGFQERLLKAARSLDTTSAITTLRDAGGIYPLHLLADELLRPCLMAIATTEDEGRWAYRHVLTQAIAVYLEQRSRGLEPERSGQTLLIVSMPNVYGGEATERNLMAHIFEIMAREAGLDMRWLGQLPGLPALAELISHGNIRGVVLWEDGEPLGDWQSQLYRFGLACDGPFAMAGEFSLRHQRQLEQLQIQCLPAAFQDAIELLRSW</sequence>
<dbReference type="AlphaFoldDB" id="A0A5R9GYE4"/>
<keyword evidence="3" id="KW-0804">Transcription</keyword>
<dbReference type="EMBL" id="VBRY01000001">
    <property type="protein sequence ID" value="TLS69083.1"/>
    <property type="molecule type" value="Genomic_DNA"/>
</dbReference>
<dbReference type="GO" id="GO:0003677">
    <property type="term" value="F:DNA binding"/>
    <property type="evidence" value="ECO:0007669"/>
    <property type="project" value="UniProtKB-KW"/>
</dbReference>
<dbReference type="PROSITE" id="PS50937">
    <property type="entry name" value="HTH_MERR_2"/>
    <property type="match status" value="1"/>
</dbReference>
<dbReference type="SUPFAM" id="SSF46955">
    <property type="entry name" value="Putative DNA-binding domain"/>
    <property type="match status" value="1"/>
</dbReference>
<evidence type="ECO:0000313" key="6">
    <source>
        <dbReference type="Proteomes" id="UP000306585"/>
    </source>
</evidence>
<dbReference type="InterPro" id="IPR000551">
    <property type="entry name" value="MerR-type_HTH_dom"/>
</dbReference>
<evidence type="ECO:0000313" key="5">
    <source>
        <dbReference type="EMBL" id="TLS69083.1"/>
    </source>
</evidence>
<dbReference type="PANTHER" id="PTHR30204">
    <property type="entry name" value="REDOX-CYCLING DRUG-SENSING TRANSCRIPTIONAL ACTIVATOR SOXR"/>
    <property type="match status" value="1"/>
</dbReference>
<dbReference type="InterPro" id="IPR047057">
    <property type="entry name" value="MerR_fam"/>
</dbReference>
<keyword evidence="2" id="KW-0238">DNA-binding</keyword>
<dbReference type="RefSeq" id="WP_138237898.1">
    <property type="nucleotide sequence ID" value="NZ_VBRY01000001.1"/>
</dbReference>
<evidence type="ECO:0000256" key="3">
    <source>
        <dbReference type="ARBA" id="ARBA00023163"/>
    </source>
</evidence>
<feature type="domain" description="HTH merR-type" evidence="4">
    <location>
        <begin position="8"/>
        <end position="77"/>
    </location>
</feature>
<evidence type="ECO:0000259" key="4">
    <source>
        <dbReference type="PROSITE" id="PS50937"/>
    </source>
</evidence>
<accession>A0A5R9GYE4</accession>
<comment type="caution">
    <text evidence="5">The sequence shown here is derived from an EMBL/GenBank/DDBJ whole genome shotgun (WGS) entry which is preliminary data.</text>
</comment>
<evidence type="ECO:0000256" key="2">
    <source>
        <dbReference type="ARBA" id="ARBA00023125"/>
    </source>
</evidence>
<evidence type="ECO:0000256" key="1">
    <source>
        <dbReference type="ARBA" id="ARBA00023015"/>
    </source>
</evidence>
<gene>
    <name evidence="5" type="ORF">FEF65_00900</name>
</gene>
<keyword evidence="1" id="KW-0805">Transcription regulation</keyword>
<dbReference type="InterPro" id="IPR009061">
    <property type="entry name" value="DNA-bd_dom_put_sf"/>
</dbReference>
<dbReference type="GO" id="GO:0003700">
    <property type="term" value="F:DNA-binding transcription factor activity"/>
    <property type="evidence" value="ECO:0007669"/>
    <property type="project" value="InterPro"/>
</dbReference>
<keyword evidence="6" id="KW-1185">Reference proteome</keyword>
<dbReference type="PANTHER" id="PTHR30204:SF67">
    <property type="entry name" value="HTH-TYPE TRANSCRIPTIONAL REGULATOR MLRA-RELATED"/>
    <property type="match status" value="1"/>
</dbReference>
<protein>
    <submittedName>
        <fullName evidence="5">MerR family transcriptional regulator</fullName>
    </submittedName>
</protein>
<dbReference type="Gene3D" id="1.10.1660.10">
    <property type="match status" value="1"/>
</dbReference>
<reference evidence="5 6" key="1">
    <citation type="journal article" date="2019" name="Appl. Environ. Microbiol.">
        <title>Environmental Evidence and Genomic Insight of Iron-oxidizing Bacteria Preference Towards More Corrosion Resistant Stainless Steel at Higher Salinities.</title>
        <authorList>
            <person name="Garrison C.E."/>
            <person name="Price K.A."/>
            <person name="Field E.K."/>
        </authorList>
    </citation>
    <scope>NUCLEOTIDE SEQUENCE [LARGE SCALE GENOMIC DNA]</scope>
    <source>
        <strain evidence="5 6">P3</strain>
    </source>
</reference>
<dbReference type="Proteomes" id="UP000306585">
    <property type="component" value="Unassembled WGS sequence"/>
</dbReference>
<organism evidence="5 6">
    <name type="scientific">Mariprofundus erugo</name>
    <dbReference type="NCBI Taxonomy" id="2528639"/>
    <lineage>
        <taxon>Bacteria</taxon>
        <taxon>Pseudomonadati</taxon>
        <taxon>Pseudomonadota</taxon>
        <taxon>Candidatius Mariprofundia</taxon>
        <taxon>Mariprofundales</taxon>
        <taxon>Mariprofundaceae</taxon>
        <taxon>Mariprofundus</taxon>
    </lineage>
</organism>